<evidence type="ECO:0000256" key="1">
    <source>
        <dbReference type="SAM" id="MobiDB-lite"/>
    </source>
</evidence>
<evidence type="ECO:0000313" key="3">
    <source>
        <dbReference type="Proteomes" id="UP000275267"/>
    </source>
</evidence>
<reference evidence="3" key="1">
    <citation type="journal article" date="2019" name="Nat. Commun.">
        <title>The genome of broomcorn millet.</title>
        <authorList>
            <person name="Zou C."/>
            <person name="Miki D."/>
            <person name="Li D."/>
            <person name="Tang Q."/>
            <person name="Xiao L."/>
            <person name="Rajput S."/>
            <person name="Deng P."/>
            <person name="Jia W."/>
            <person name="Huang R."/>
            <person name="Zhang M."/>
            <person name="Sun Y."/>
            <person name="Hu J."/>
            <person name="Fu X."/>
            <person name="Schnable P.S."/>
            <person name="Li F."/>
            <person name="Zhang H."/>
            <person name="Feng B."/>
            <person name="Zhu X."/>
            <person name="Liu R."/>
            <person name="Schnable J.C."/>
            <person name="Zhu J.-K."/>
            <person name="Zhang H."/>
        </authorList>
    </citation>
    <scope>NUCLEOTIDE SEQUENCE [LARGE SCALE GENOMIC DNA]</scope>
</reference>
<proteinExistence type="predicted"/>
<feature type="region of interest" description="Disordered" evidence="1">
    <location>
        <begin position="135"/>
        <end position="170"/>
    </location>
</feature>
<protein>
    <submittedName>
        <fullName evidence="2">Uncharacterized protein</fullName>
    </submittedName>
</protein>
<sequence length="194" mass="21890">MSHWRRSGVEESQLEDFAVKGFLPPREKAGWRAPPPEHEEPQLEPHEVGTSTPEKAFVKALEGVLRNRVVKEGLEGLRLFHTVRKRRVTPLAERKRLMWLYSGPSDPDRMFAEELPEHEVWSLLLMVLKGADQEGVGGPAPFSDKNPPNLGLGHSRSRPRLPKGPEGMAKQIAFVEAAKAKKKTKRDKAAKRQQ</sequence>
<dbReference type="PANTHER" id="PTHR33026:SF7">
    <property type="entry name" value="OS03G0100275 PROTEIN"/>
    <property type="match status" value="1"/>
</dbReference>
<feature type="region of interest" description="Disordered" evidence="1">
    <location>
        <begin position="1"/>
        <end position="51"/>
    </location>
</feature>
<comment type="caution">
    <text evidence="2">The sequence shown here is derived from an EMBL/GenBank/DDBJ whole genome shotgun (WGS) entry which is preliminary data.</text>
</comment>
<gene>
    <name evidence="2" type="ORF">C2845_PM07G12860</name>
</gene>
<dbReference type="EMBL" id="PQIB02000004">
    <property type="protein sequence ID" value="RLN24611.1"/>
    <property type="molecule type" value="Genomic_DNA"/>
</dbReference>
<dbReference type="PANTHER" id="PTHR33026">
    <property type="entry name" value="OS06G0360600 PROTEIN"/>
    <property type="match status" value="1"/>
</dbReference>
<accession>A0A3L6SPN3</accession>
<dbReference type="Proteomes" id="UP000275267">
    <property type="component" value="Unassembled WGS sequence"/>
</dbReference>
<feature type="compositionally biased region" description="Basic and acidic residues" evidence="1">
    <location>
        <begin position="25"/>
        <end position="47"/>
    </location>
</feature>
<keyword evidence="3" id="KW-1185">Reference proteome</keyword>
<dbReference type="AlphaFoldDB" id="A0A3L6SPN3"/>
<evidence type="ECO:0000313" key="2">
    <source>
        <dbReference type="EMBL" id="RLN24611.1"/>
    </source>
</evidence>
<organism evidence="2 3">
    <name type="scientific">Panicum miliaceum</name>
    <name type="common">Proso millet</name>
    <name type="synonym">Broomcorn millet</name>
    <dbReference type="NCBI Taxonomy" id="4540"/>
    <lineage>
        <taxon>Eukaryota</taxon>
        <taxon>Viridiplantae</taxon>
        <taxon>Streptophyta</taxon>
        <taxon>Embryophyta</taxon>
        <taxon>Tracheophyta</taxon>
        <taxon>Spermatophyta</taxon>
        <taxon>Magnoliopsida</taxon>
        <taxon>Liliopsida</taxon>
        <taxon>Poales</taxon>
        <taxon>Poaceae</taxon>
        <taxon>PACMAD clade</taxon>
        <taxon>Panicoideae</taxon>
        <taxon>Panicodae</taxon>
        <taxon>Paniceae</taxon>
        <taxon>Panicinae</taxon>
        <taxon>Panicum</taxon>
        <taxon>Panicum sect. Panicum</taxon>
    </lineage>
</organism>
<name>A0A3L6SPN3_PANMI</name>